<keyword evidence="4 7" id="KW-0812">Transmembrane</keyword>
<feature type="transmembrane region" description="Helical" evidence="7">
    <location>
        <begin position="75"/>
        <end position="94"/>
    </location>
</feature>
<keyword evidence="6 7" id="KW-0472">Membrane</keyword>
<feature type="transmembrane region" description="Helical" evidence="7">
    <location>
        <begin position="253"/>
        <end position="274"/>
    </location>
</feature>
<dbReference type="GO" id="GO:0006465">
    <property type="term" value="P:signal peptide processing"/>
    <property type="evidence" value="ECO:0007669"/>
    <property type="project" value="TreeGrafter"/>
</dbReference>
<evidence type="ECO:0000313" key="11">
    <source>
        <dbReference type="Proteomes" id="UP000178235"/>
    </source>
</evidence>
<evidence type="ECO:0000256" key="1">
    <source>
        <dbReference type="ARBA" id="ARBA00004651"/>
    </source>
</evidence>
<dbReference type="Pfam" id="PF01478">
    <property type="entry name" value="Peptidase_A24"/>
    <property type="match status" value="1"/>
</dbReference>
<dbReference type="InterPro" id="IPR000045">
    <property type="entry name" value="Prepilin_IV_endopep_pep"/>
</dbReference>
<comment type="subcellular location">
    <subcellularLocation>
        <location evidence="1">Cell membrane</location>
        <topology evidence="1">Multi-pass membrane protein</topology>
    </subcellularLocation>
</comment>
<organism evidence="10 11">
    <name type="scientific">Candidatus Nomurabacteria bacterium RIFCSPHIGHO2_01_FULL_42_15</name>
    <dbReference type="NCBI Taxonomy" id="1801742"/>
    <lineage>
        <taxon>Bacteria</taxon>
        <taxon>Candidatus Nomuraibacteriota</taxon>
    </lineage>
</organism>
<evidence type="ECO:0000313" key="10">
    <source>
        <dbReference type="EMBL" id="OGI68270.1"/>
    </source>
</evidence>
<dbReference type="PANTHER" id="PTHR30487:SF0">
    <property type="entry name" value="PREPILIN LEADER PEPTIDASE_N-METHYLTRANSFERASE-RELATED"/>
    <property type="match status" value="1"/>
</dbReference>
<feature type="domain" description="Prepilin type IV endopeptidase peptidase" evidence="8">
    <location>
        <begin position="124"/>
        <end position="233"/>
    </location>
</feature>
<keyword evidence="5 7" id="KW-1133">Transmembrane helix</keyword>
<dbReference type="EMBL" id="MFTS01000004">
    <property type="protein sequence ID" value="OGI68270.1"/>
    <property type="molecule type" value="Genomic_DNA"/>
</dbReference>
<feature type="transmembrane region" description="Helical" evidence="7">
    <location>
        <begin position="114"/>
        <end position="134"/>
    </location>
</feature>
<feature type="transmembrane region" description="Helical" evidence="7">
    <location>
        <begin position="198"/>
        <end position="217"/>
    </location>
</feature>
<evidence type="ECO:0008006" key="12">
    <source>
        <dbReference type="Google" id="ProtNLM"/>
    </source>
</evidence>
<evidence type="ECO:0000256" key="3">
    <source>
        <dbReference type="ARBA" id="ARBA00022475"/>
    </source>
</evidence>
<dbReference type="AlphaFoldDB" id="A0A1F6VF68"/>
<evidence type="ECO:0000256" key="6">
    <source>
        <dbReference type="ARBA" id="ARBA00023136"/>
    </source>
</evidence>
<evidence type="ECO:0000256" key="5">
    <source>
        <dbReference type="ARBA" id="ARBA00022989"/>
    </source>
</evidence>
<evidence type="ECO:0000259" key="9">
    <source>
        <dbReference type="Pfam" id="PF06750"/>
    </source>
</evidence>
<feature type="transmembrane region" description="Helical" evidence="7">
    <location>
        <begin position="172"/>
        <end position="191"/>
    </location>
</feature>
<keyword evidence="3" id="KW-1003">Cell membrane</keyword>
<evidence type="ECO:0000256" key="7">
    <source>
        <dbReference type="SAM" id="Phobius"/>
    </source>
</evidence>
<reference evidence="10 11" key="1">
    <citation type="journal article" date="2016" name="Nat. Commun.">
        <title>Thousands of microbial genomes shed light on interconnected biogeochemical processes in an aquifer system.</title>
        <authorList>
            <person name="Anantharaman K."/>
            <person name="Brown C.T."/>
            <person name="Hug L.A."/>
            <person name="Sharon I."/>
            <person name="Castelle C.J."/>
            <person name="Probst A.J."/>
            <person name="Thomas B.C."/>
            <person name="Singh A."/>
            <person name="Wilkins M.J."/>
            <person name="Karaoz U."/>
            <person name="Brodie E.L."/>
            <person name="Williams K.H."/>
            <person name="Hubbard S.S."/>
            <person name="Banfield J.F."/>
        </authorList>
    </citation>
    <scope>NUCLEOTIDE SEQUENCE [LARGE SCALE GENOMIC DNA]</scope>
</reference>
<dbReference type="GO" id="GO:0004190">
    <property type="term" value="F:aspartic-type endopeptidase activity"/>
    <property type="evidence" value="ECO:0007669"/>
    <property type="project" value="InterPro"/>
</dbReference>
<feature type="domain" description="Prepilin peptidase A24 N-terminal" evidence="9">
    <location>
        <begin position="12"/>
        <end position="93"/>
    </location>
</feature>
<proteinExistence type="inferred from homology"/>
<sequence>MFSLLTVIFFALGLIIGSFLNVVILRLNTKKTLGGRSACMVCQRELRWYELIPVFSFFTLQGRCRTCKTKISIQYPLVELTSGIIFALIFLKFSTLSGFVSQANDWYVWFSPEFLIPFLFYATAFSILLVIAVYDLRHKIIPDLLAFIFGVLAFIGLFLFSSYNLYLHVPSVWEFLAGPFIALPFAFFWLVSRGRWMGLGDAKLGLGIGWLLGLTGALSGLVIAFWVGAIVGVALIIISKSRRKGRMGMKSEIPFAPFLVLGTFLAFMCGFNFFGL</sequence>
<accession>A0A1F6VF68</accession>
<evidence type="ECO:0000256" key="2">
    <source>
        <dbReference type="ARBA" id="ARBA00005801"/>
    </source>
</evidence>
<comment type="caution">
    <text evidence="10">The sequence shown here is derived from an EMBL/GenBank/DDBJ whole genome shotgun (WGS) entry which is preliminary data.</text>
</comment>
<dbReference type="Pfam" id="PF06750">
    <property type="entry name" value="A24_N_bact"/>
    <property type="match status" value="1"/>
</dbReference>
<feature type="transmembrane region" description="Helical" evidence="7">
    <location>
        <begin position="146"/>
        <end position="166"/>
    </location>
</feature>
<feature type="transmembrane region" description="Helical" evidence="7">
    <location>
        <begin position="6"/>
        <end position="27"/>
    </location>
</feature>
<evidence type="ECO:0000256" key="4">
    <source>
        <dbReference type="ARBA" id="ARBA00022692"/>
    </source>
</evidence>
<dbReference type="InterPro" id="IPR010627">
    <property type="entry name" value="Prepilin_pept_A24_N"/>
</dbReference>
<protein>
    <recommendedName>
        <fullName evidence="12">Peptidase A24A N-terminal domain-containing protein</fullName>
    </recommendedName>
</protein>
<name>A0A1F6VF68_9BACT</name>
<dbReference type="Gene3D" id="1.20.120.1220">
    <property type="match status" value="1"/>
</dbReference>
<gene>
    <name evidence="10" type="ORF">A2738_02300</name>
</gene>
<dbReference type="Proteomes" id="UP000178235">
    <property type="component" value="Unassembled WGS sequence"/>
</dbReference>
<comment type="similarity">
    <text evidence="2">Belongs to the peptidase A24 family.</text>
</comment>
<dbReference type="InterPro" id="IPR050882">
    <property type="entry name" value="Prepilin_peptidase/N-MTase"/>
</dbReference>
<dbReference type="PANTHER" id="PTHR30487">
    <property type="entry name" value="TYPE 4 PREPILIN-LIKE PROTEINS LEADER PEPTIDE-PROCESSING ENZYME"/>
    <property type="match status" value="1"/>
</dbReference>
<dbReference type="GO" id="GO:0005886">
    <property type="term" value="C:plasma membrane"/>
    <property type="evidence" value="ECO:0007669"/>
    <property type="project" value="UniProtKB-SubCell"/>
</dbReference>
<evidence type="ECO:0000259" key="8">
    <source>
        <dbReference type="Pfam" id="PF01478"/>
    </source>
</evidence>